<reference evidence="9 10" key="1">
    <citation type="journal article" date="2024" name="Commun. Biol.">
        <title>Comparative genomic analysis of thermophilic fungi reveals convergent evolutionary adaptations and gene losses.</title>
        <authorList>
            <person name="Steindorff A.S."/>
            <person name="Aguilar-Pontes M.V."/>
            <person name="Robinson A.J."/>
            <person name="Andreopoulos B."/>
            <person name="LaButti K."/>
            <person name="Kuo A."/>
            <person name="Mondo S."/>
            <person name="Riley R."/>
            <person name="Otillar R."/>
            <person name="Haridas S."/>
            <person name="Lipzen A."/>
            <person name="Grimwood J."/>
            <person name="Schmutz J."/>
            <person name="Clum A."/>
            <person name="Reid I.D."/>
            <person name="Moisan M.C."/>
            <person name="Butler G."/>
            <person name="Nguyen T.T.M."/>
            <person name="Dewar K."/>
            <person name="Conant G."/>
            <person name="Drula E."/>
            <person name="Henrissat B."/>
            <person name="Hansel C."/>
            <person name="Singer S."/>
            <person name="Hutchinson M.I."/>
            <person name="de Vries R.P."/>
            <person name="Natvig D.O."/>
            <person name="Powell A.J."/>
            <person name="Tsang A."/>
            <person name="Grigoriev I.V."/>
        </authorList>
    </citation>
    <scope>NUCLEOTIDE SEQUENCE [LARGE SCALE GENOMIC DNA]</scope>
    <source>
        <strain evidence="9 10">CBS 494.80</strain>
    </source>
</reference>
<dbReference type="Pfam" id="PF02668">
    <property type="entry name" value="TauD"/>
    <property type="match status" value="1"/>
</dbReference>
<dbReference type="Gene3D" id="3.60.130.10">
    <property type="entry name" value="Clavaminate synthase-like"/>
    <property type="match status" value="1"/>
</dbReference>
<keyword evidence="6" id="KW-0408">Iron</keyword>
<feature type="domain" description="TauD/TfdA-like" evidence="8">
    <location>
        <begin position="93"/>
        <end position="363"/>
    </location>
</feature>
<evidence type="ECO:0000259" key="8">
    <source>
        <dbReference type="Pfam" id="PF02668"/>
    </source>
</evidence>
<keyword evidence="3" id="KW-0479">Metal-binding</keyword>
<keyword evidence="4" id="KW-0223">Dioxygenase</keyword>
<keyword evidence="10" id="KW-1185">Reference proteome</keyword>
<organism evidence="9 10">
    <name type="scientific">Oculimacula yallundae</name>
    <dbReference type="NCBI Taxonomy" id="86028"/>
    <lineage>
        <taxon>Eukaryota</taxon>
        <taxon>Fungi</taxon>
        <taxon>Dikarya</taxon>
        <taxon>Ascomycota</taxon>
        <taxon>Pezizomycotina</taxon>
        <taxon>Leotiomycetes</taxon>
        <taxon>Helotiales</taxon>
        <taxon>Ploettnerulaceae</taxon>
        <taxon>Oculimacula</taxon>
    </lineage>
</organism>
<evidence type="ECO:0000313" key="9">
    <source>
        <dbReference type="EMBL" id="KAL2065862.1"/>
    </source>
</evidence>
<gene>
    <name evidence="9" type="ORF">VTL71DRAFT_3532</name>
</gene>
<evidence type="ECO:0000256" key="5">
    <source>
        <dbReference type="ARBA" id="ARBA00023002"/>
    </source>
</evidence>
<evidence type="ECO:0000256" key="6">
    <source>
        <dbReference type="ARBA" id="ARBA00023004"/>
    </source>
</evidence>
<dbReference type="Proteomes" id="UP001595075">
    <property type="component" value="Unassembled WGS sequence"/>
</dbReference>
<dbReference type="SUPFAM" id="SSF51197">
    <property type="entry name" value="Clavaminate synthase-like"/>
    <property type="match status" value="1"/>
</dbReference>
<comment type="caution">
    <text evidence="9">The sequence shown here is derived from an EMBL/GenBank/DDBJ whole genome shotgun (WGS) entry which is preliminary data.</text>
</comment>
<proteinExistence type="inferred from homology"/>
<dbReference type="InterPro" id="IPR042098">
    <property type="entry name" value="TauD-like_sf"/>
</dbReference>
<feature type="compositionally biased region" description="Polar residues" evidence="7">
    <location>
        <begin position="1"/>
        <end position="12"/>
    </location>
</feature>
<dbReference type="PANTHER" id="PTHR30468">
    <property type="entry name" value="ALPHA-KETOGLUTARATE-DEPENDENT SULFONATE DIOXYGENASE"/>
    <property type="match status" value="1"/>
</dbReference>
<comment type="cofactor">
    <cofactor evidence="1">
        <name>Fe(2+)</name>
        <dbReference type="ChEBI" id="CHEBI:29033"/>
    </cofactor>
</comment>
<evidence type="ECO:0000256" key="2">
    <source>
        <dbReference type="ARBA" id="ARBA00005896"/>
    </source>
</evidence>
<evidence type="ECO:0000313" key="10">
    <source>
        <dbReference type="Proteomes" id="UP001595075"/>
    </source>
</evidence>
<evidence type="ECO:0000256" key="1">
    <source>
        <dbReference type="ARBA" id="ARBA00001954"/>
    </source>
</evidence>
<sequence length="373" mass="41801">MSATQTQMATTREVTRAAKVSLGLPESHTPSSEQDKSEIEGTADYPPALFPNFLPVWEVPETKFPPLEPFEYIERALGADPLLPDLLGNDGKIEELTPAIGAEVFGVQLSKLTDKAKDQLALLTAEKKVLVFRDQDFASLPTQETIEYCRYFGRLFFHPHAGFPPGAPEITVVHRPAGNTMAAEFFDLHTNSLAWHSDNTYEVQPPGVTFLYALEVPDAGGDTVFTDMEKAYERLSPAFQERLKGLEAVHTARDQTARAIAGGSYVRREPIDTAHPLVRTHPATGKKALFVNPQFTRQIIGFKKEESDMLLNFLYNHVKLGHDMQCRVKWTNGTVIVWDNRNTCHSALTDWMDGRRRHIARITPAGERPVYKD</sequence>
<dbReference type="InterPro" id="IPR003819">
    <property type="entry name" value="TauD/TfdA-like"/>
</dbReference>
<name>A0ABR4C874_9HELO</name>
<evidence type="ECO:0000256" key="7">
    <source>
        <dbReference type="SAM" id="MobiDB-lite"/>
    </source>
</evidence>
<dbReference type="EMBL" id="JAZHXI010000012">
    <property type="protein sequence ID" value="KAL2065862.1"/>
    <property type="molecule type" value="Genomic_DNA"/>
</dbReference>
<evidence type="ECO:0000256" key="4">
    <source>
        <dbReference type="ARBA" id="ARBA00022964"/>
    </source>
</evidence>
<feature type="region of interest" description="Disordered" evidence="7">
    <location>
        <begin position="1"/>
        <end position="42"/>
    </location>
</feature>
<keyword evidence="5" id="KW-0560">Oxidoreductase</keyword>
<accession>A0ABR4C874</accession>
<dbReference type="PANTHER" id="PTHR30468:SF1">
    <property type="entry name" value="ALPHA-KETOGLUTARATE-DEPENDENT SULFONATE DIOXYGENASE"/>
    <property type="match status" value="1"/>
</dbReference>
<comment type="similarity">
    <text evidence="2">Belongs to the TfdA dioxygenase family.</text>
</comment>
<protein>
    <recommendedName>
        <fullName evidence="8">TauD/TfdA-like domain-containing protein</fullName>
    </recommendedName>
</protein>
<dbReference type="InterPro" id="IPR051323">
    <property type="entry name" value="AtsK-like"/>
</dbReference>
<evidence type="ECO:0000256" key="3">
    <source>
        <dbReference type="ARBA" id="ARBA00022723"/>
    </source>
</evidence>